<protein>
    <submittedName>
        <fullName evidence="3">Integrator complex subunit 11</fullName>
    </submittedName>
</protein>
<feature type="transmembrane region" description="Helical" evidence="1">
    <location>
        <begin position="269"/>
        <end position="289"/>
    </location>
</feature>
<keyword evidence="1" id="KW-1133">Transmembrane helix</keyword>
<proteinExistence type="predicted"/>
<reference evidence="3 4" key="1">
    <citation type="journal article" date="2016" name="Sci. Rep.">
        <title>The Dendrobium catenatum Lindl. genome sequence provides insights into polysaccharide synthase, floral development and adaptive evolution.</title>
        <authorList>
            <person name="Zhang G.Q."/>
            <person name="Xu Q."/>
            <person name="Bian C."/>
            <person name="Tsai W.C."/>
            <person name="Yeh C.M."/>
            <person name="Liu K.W."/>
            <person name="Yoshida K."/>
            <person name="Zhang L.S."/>
            <person name="Chang S.B."/>
            <person name="Chen F."/>
            <person name="Shi Y."/>
            <person name="Su Y.Y."/>
            <person name="Zhang Y.Q."/>
            <person name="Chen L.J."/>
            <person name="Yin Y."/>
            <person name="Lin M."/>
            <person name="Huang H."/>
            <person name="Deng H."/>
            <person name="Wang Z.W."/>
            <person name="Zhu S.L."/>
            <person name="Zhao X."/>
            <person name="Deng C."/>
            <person name="Niu S.C."/>
            <person name="Huang J."/>
            <person name="Wang M."/>
            <person name="Liu G.H."/>
            <person name="Yang H.J."/>
            <person name="Xiao X.J."/>
            <person name="Hsiao Y.Y."/>
            <person name="Wu W.L."/>
            <person name="Chen Y.Y."/>
            <person name="Mitsuda N."/>
            <person name="Ohme-Takagi M."/>
            <person name="Luo Y.B."/>
            <person name="Van de Peer Y."/>
            <person name="Liu Z.J."/>
        </authorList>
    </citation>
    <scope>NUCLEOTIDE SEQUENCE [LARGE SCALE GENOMIC DNA]</scope>
    <source>
        <tissue evidence="3">The whole plant</tissue>
    </source>
</reference>
<feature type="domain" description="Reverse transcriptase" evidence="2">
    <location>
        <begin position="130"/>
        <end position="309"/>
    </location>
</feature>
<dbReference type="AlphaFoldDB" id="A0A2I0WJY8"/>
<dbReference type="EMBL" id="KZ502564">
    <property type="protein sequence ID" value="PKU75977.1"/>
    <property type="molecule type" value="Genomic_DNA"/>
</dbReference>
<accession>A0A2I0WJY8</accession>
<gene>
    <name evidence="3" type="ORF">MA16_Dca006024</name>
</gene>
<keyword evidence="1" id="KW-0472">Membrane</keyword>
<reference evidence="3 4" key="2">
    <citation type="journal article" date="2017" name="Nature">
        <title>The Apostasia genome and the evolution of orchids.</title>
        <authorList>
            <person name="Zhang G.Q."/>
            <person name="Liu K.W."/>
            <person name="Li Z."/>
            <person name="Lohaus R."/>
            <person name="Hsiao Y.Y."/>
            <person name="Niu S.C."/>
            <person name="Wang J.Y."/>
            <person name="Lin Y.C."/>
            <person name="Xu Q."/>
            <person name="Chen L.J."/>
            <person name="Yoshida K."/>
            <person name="Fujiwara S."/>
            <person name="Wang Z.W."/>
            <person name="Zhang Y.Q."/>
            <person name="Mitsuda N."/>
            <person name="Wang M."/>
            <person name="Liu G.H."/>
            <person name="Pecoraro L."/>
            <person name="Huang H.X."/>
            <person name="Xiao X.J."/>
            <person name="Lin M."/>
            <person name="Wu X.Y."/>
            <person name="Wu W.L."/>
            <person name="Chen Y.Y."/>
            <person name="Chang S.B."/>
            <person name="Sakamoto S."/>
            <person name="Ohme-Takagi M."/>
            <person name="Yagi M."/>
            <person name="Zeng S.J."/>
            <person name="Shen C.Y."/>
            <person name="Yeh C.M."/>
            <person name="Luo Y.B."/>
            <person name="Tsai W.C."/>
            <person name="Van de Peer Y."/>
            <person name="Liu Z.J."/>
        </authorList>
    </citation>
    <scope>NUCLEOTIDE SEQUENCE [LARGE SCALE GENOMIC DNA]</scope>
    <source>
        <tissue evidence="3">The whole plant</tissue>
    </source>
</reference>
<dbReference type="STRING" id="906689.A0A2I0WJY8"/>
<dbReference type="Pfam" id="PF00078">
    <property type="entry name" value="RVT_1"/>
    <property type="match status" value="1"/>
</dbReference>
<keyword evidence="4" id="KW-1185">Reference proteome</keyword>
<dbReference type="PROSITE" id="PS50878">
    <property type="entry name" value="RT_POL"/>
    <property type="match status" value="1"/>
</dbReference>
<dbReference type="SUPFAM" id="SSF56672">
    <property type="entry name" value="DNA/RNA polymerases"/>
    <property type="match status" value="1"/>
</dbReference>
<evidence type="ECO:0000313" key="3">
    <source>
        <dbReference type="EMBL" id="PKU75977.1"/>
    </source>
</evidence>
<dbReference type="Proteomes" id="UP000233837">
    <property type="component" value="Unassembled WGS sequence"/>
</dbReference>
<dbReference type="InterPro" id="IPR043502">
    <property type="entry name" value="DNA/RNA_pol_sf"/>
</dbReference>
<evidence type="ECO:0000259" key="2">
    <source>
        <dbReference type="PROSITE" id="PS50878"/>
    </source>
</evidence>
<dbReference type="PANTHER" id="PTHR31635">
    <property type="entry name" value="REVERSE TRANSCRIPTASE DOMAIN-CONTAINING PROTEIN-RELATED"/>
    <property type="match status" value="1"/>
</dbReference>
<organism evidence="3 4">
    <name type="scientific">Dendrobium catenatum</name>
    <dbReference type="NCBI Taxonomy" id="906689"/>
    <lineage>
        <taxon>Eukaryota</taxon>
        <taxon>Viridiplantae</taxon>
        <taxon>Streptophyta</taxon>
        <taxon>Embryophyta</taxon>
        <taxon>Tracheophyta</taxon>
        <taxon>Spermatophyta</taxon>
        <taxon>Magnoliopsida</taxon>
        <taxon>Liliopsida</taxon>
        <taxon>Asparagales</taxon>
        <taxon>Orchidaceae</taxon>
        <taxon>Epidendroideae</taxon>
        <taxon>Malaxideae</taxon>
        <taxon>Dendrobiinae</taxon>
        <taxon>Dendrobium</taxon>
    </lineage>
</organism>
<evidence type="ECO:0000313" key="4">
    <source>
        <dbReference type="Proteomes" id="UP000233837"/>
    </source>
</evidence>
<evidence type="ECO:0000256" key="1">
    <source>
        <dbReference type="SAM" id="Phobius"/>
    </source>
</evidence>
<name>A0A2I0WJY8_9ASPA</name>
<dbReference type="PANTHER" id="PTHR31635:SF196">
    <property type="entry name" value="REVERSE TRANSCRIPTASE DOMAIN-CONTAINING PROTEIN-RELATED"/>
    <property type="match status" value="1"/>
</dbReference>
<dbReference type="InterPro" id="IPR000477">
    <property type="entry name" value="RT_dom"/>
</dbReference>
<keyword evidence="1" id="KW-0812">Transmembrane</keyword>
<sequence>MNLEGDRNTAFFHALINKNRIKNHIHRMVDSHGNIFDTEELITSSVVDFFKDIFNCTKVTSLIVNANVIPKLVGDDDNVMLTQPPSEDEIWNIIKEMNGDSVAGPDGFTTKFFIHAWEVIKNDVVNVIHDFFKGNAYPEFFASTNIVLISKKDNPTYWNDFRPISLCTFFNKLVAKIIAIRLSLILSRIISINQTGFVKGRSIFDNILLAQEVVHDLNVKGNDGNIIFKLDITKAYDNLKWNYLYKILHLFGFNQNFIKLIKNSIETCFFLLSLMVRIMVFFLPSMGWARGSFIAFSIYYCYGISVQRY</sequence>